<comment type="caution">
    <text evidence="2">The sequence shown here is derived from an EMBL/GenBank/DDBJ whole genome shotgun (WGS) entry which is preliminary data.</text>
</comment>
<dbReference type="InterPro" id="IPR012349">
    <property type="entry name" value="Split_barrel_FMN-bd"/>
</dbReference>
<dbReference type="Proteomes" id="UP000068164">
    <property type="component" value="Unassembled WGS sequence"/>
</dbReference>
<dbReference type="EMBL" id="LNCD01000101">
    <property type="protein sequence ID" value="KWV47949.1"/>
    <property type="molecule type" value="Genomic_DNA"/>
</dbReference>
<dbReference type="RefSeq" id="WP_062372025.1">
    <property type="nucleotide sequence ID" value="NZ_LNCD01000101.1"/>
</dbReference>
<dbReference type="AlphaFoldDB" id="A0A109JFL8"/>
<reference evidence="2 3" key="1">
    <citation type="submission" date="2015-11" db="EMBL/GenBank/DDBJ databases">
        <title>Draft Genome Sequence of the Strain BR 10423 (Rhizobium sp.) isolated from nodules of Mimosa pudica.</title>
        <authorList>
            <person name="Barauna A.C."/>
            <person name="Zilli J.E."/>
            <person name="Simoes-Araujo J.L."/>
            <person name="Reis V.M."/>
            <person name="James E.K."/>
            <person name="Reis F.B.Jr."/>
            <person name="Rouws L.F."/>
            <person name="Passos S.R."/>
            <person name="Gois S.R."/>
        </authorList>
    </citation>
    <scope>NUCLEOTIDE SEQUENCE [LARGE SCALE GENOMIC DNA]</scope>
    <source>
        <strain evidence="2 3">BR10423</strain>
    </source>
</reference>
<protein>
    <submittedName>
        <fullName evidence="2">Pyridoxamine 5'-phosphate oxidase</fullName>
    </submittedName>
</protein>
<dbReference type="PANTHER" id="PTHR34818:SF1">
    <property type="entry name" value="PROTEIN BLI-3"/>
    <property type="match status" value="1"/>
</dbReference>
<organism evidence="2 3">
    <name type="scientific">Rhizobium altiplani</name>
    <dbReference type="NCBI Taxonomy" id="1864509"/>
    <lineage>
        <taxon>Bacteria</taxon>
        <taxon>Pseudomonadati</taxon>
        <taxon>Pseudomonadota</taxon>
        <taxon>Alphaproteobacteria</taxon>
        <taxon>Hyphomicrobiales</taxon>
        <taxon>Rhizobiaceae</taxon>
        <taxon>Rhizobium/Agrobacterium group</taxon>
        <taxon>Rhizobium</taxon>
    </lineage>
</organism>
<evidence type="ECO:0000313" key="3">
    <source>
        <dbReference type="Proteomes" id="UP000068164"/>
    </source>
</evidence>
<feature type="domain" description="General stress protein FMN-binding split barrel" evidence="1">
    <location>
        <begin position="7"/>
        <end position="141"/>
    </location>
</feature>
<dbReference type="OrthoDB" id="1432662at2"/>
<gene>
    <name evidence="2" type="ORF">AS026_12825</name>
</gene>
<dbReference type="InterPro" id="IPR038725">
    <property type="entry name" value="YdaG_split_barrel_FMN-bd"/>
</dbReference>
<name>A0A109JFL8_9HYPH</name>
<dbReference type="SUPFAM" id="SSF50475">
    <property type="entry name" value="FMN-binding split barrel"/>
    <property type="match status" value="1"/>
</dbReference>
<dbReference type="Gene3D" id="2.30.110.10">
    <property type="entry name" value="Electron Transport, Fmn-binding Protein, Chain A"/>
    <property type="match status" value="1"/>
</dbReference>
<sequence length="144" mass="16080">MAGKSLADLSEKMRKIDFCMMSTKTSSGAIANRPMSNNGDTEYDGDSYFFSYDNTSKITDIDRDPCVTLAFCEAPSILGRPGMFISIEGKASLVRDRGIFADHWVKDLERWFPQGVETPGLLLIKVHADRLKYWDGEDNGVIEA</sequence>
<evidence type="ECO:0000259" key="1">
    <source>
        <dbReference type="Pfam" id="PF16242"/>
    </source>
</evidence>
<dbReference type="InterPro" id="IPR052917">
    <property type="entry name" value="Stress-Dev_Protein"/>
</dbReference>
<accession>A0A109JFL8</accession>
<dbReference type="PANTHER" id="PTHR34818">
    <property type="entry name" value="PROTEIN BLI-3"/>
    <property type="match status" value="1"/>
</dbReference>
<evidence type="ECO:0000313" key="2">
    <source>
        <dbReference type="EMBL" id="KWV47949.1"/>
    </source>
</evidence>
<keyword evidence="3" id="KW-1185">Reference proteome</keyword>
<proteinExistence type="predicted"/>
<dbReference type="Pfam" id="PF16242">
    <property type="entry name" value="Pyrid_ox_like"/>
    <property type="match status" value="1"/>
</dbReference>